<dbReference type="Proteomes" id="UP000583929">
    <property type="component" value="Unassembled WGS sequence"/>
</dbReference>
<organism evidence="2 3">
    <name type="scientific">Cannabis sativa</name>
    <name type="common">Hemp</name>
    <name type="synonym">Marijuana</name>
    <dbReference type="NCBI Taxonomy" id="3483"/>
    <lineage>
        <taxon>Eukaryota</taxon>
        <taxon>Viridiplantae</taxon>
        <taxon>Streptophyta</taxon>
        <taxon>Embryophyta</taxon>
        <taxon>Tracheophyta</taxon>
        <taxon>Spermatophyta</taxon>
        <taxon>Magnoliopsida</taxon>
        <taxon>eudicotyledons</taxon>
        <taxon>Gunneridae</taxon>
        <taxon>Pentapetalae</taxon>
        <taxon>rosids</taxon>
        <taxon>fabids</taxon>
        <taxon>Rosales</taxon>
        <taxon>Cannabaceae</taxon>
        <taxon>Cannabis</taxon>
    </lineage>
</organism>
<dbReference type="Gene3D" id="3.40.50.300">
    <property type="entry name" value="P-loop containing nucleotide triphosphate hydrolases"/>
    <property type="match status" value="2"/>
</dbReference>
<dbReference type="AlphaFoldDB" id="A0A7J6HYM4"/>
<sequence>MAAYKTEDEYDYLFKLVLIGDSGVGKSNLLSRFTRNEFNLESKSTIGVEFATKSLNIDGKVIKAQIWDTAGQESFFTLRKLMTRVDGERTVTRQQGREHLPGSHVSNVVGGSRLTAVRSCWSHWESLLKWSDMWFSPTKPEVQVPPKYIAIVIVLWFKSLLRYRAITSAYYRGAVGALLVYDVTRHSTFENVARWLKELRDHTDPNIVVMLIGNKSDLRHLVAVSTEDGKSFAERESLYFMETSALEATNVEGAFTEVLSQIYRIVSKRAVEAGGDSGGSSALPSKGETINVKEDSSVLKRIGCCSS</sequence>
<evidence type="ECO:0000256" key="1">
    <source>
        <dbReference type="ARBA" id="ARBA00006270"/>
    </source>
</evidence>
<dbReference type="Pfam" id="PF00071">
    <property type="entry name" value="Ras"/>
    <property type="match status" value="2"/>
</dbReference>
<dbReference type="SMART" id="SM00174">
    <property type="entry name" value="RHO"/>
    <property type="match status" value="1"/>
</dbReference>
<proteinExistence type="inferred from homology"/>
<dbReference type="SMART" id="SM00175">
    <property type="entry name" value="RAB"/>
    <property type="match status" value="1"/>
</dbReference>
<dbReference type="EMBL" id="JAATIQ010000020">
    <property type="protein sequence ID" value="KAF4399939.1"/>
    <property type="molecule type" value="Genomic_DNA"/>
</dbReference>
<reference evidence="2 3" key="1">
    <citation type="journal article" date="2020" name="bioRxiv">
        <title>Sequence and annotation of 42 cannabis genomes reveals extensive copy number variation in cannabinoid synthesis and pathogen resistance genes.</title>
        <authorList>
            <person name="Mckernan K.J."/>
            <person name="Helbert Y."/>
            <person name="Kane L.T."/>
            <person name="Ebling H."/>
            <person name="Zhang L."/>
            <person name="Liu B."/>
            <person name="Eaton Z."/>
            <person name="Mclaughlin S."/>
            <person name="Kingan S."/>
            <person name="Baybayan P."/>
            <person name="Concepcion G."/>
            <person name="Jordan M."/>
            <person name="Riva A."/>
            <person name="Barbazuk W."/>
            <person name="Harkins T."/>
        </authorList>
    </citation>
    <scope>NUCLEOTIDE SEQUENCE [LARGE SCALE GENOMIC DNA]</scope>
    <source>
        <strain evidence="3">cv. Jamaican Lion 4</strain>
        <tissue evidence="2">Leaf</tissue>
    </source>
</reference>
<dbReference type="CDD" id="cd01868">
    <property type="entry name" value="Rab11_like"/>
    <property type="match status" value="1"/>
</dbReference>
<evidence type="ECO:0000313" key="2">
    <source>
        <dbReference type="EMBL" id="KAF4399939.1"/>
    </source>
</evidence>
<dbReference type="PROSITE" id="PS51420">
    <property type="entry name" value="RHO"/>
    <property type="match status" value="1"/>
</dbReference>
<dbReference type="InterPro" id="IPR005225">
    <property type="entry name" value="Small_GTP-bd"/>
</dbReference>
<dbReference type="InterPro" id="IPR001806">
    <property type="entry name" value="Small_GTPase"/>
</dbReference>
<dbReference type="PANTHER" id="PTHR47979">
    <property type="entry name" value="DRAB11-RELATED"/>
    <property type="match status" value="1"/>
</dbReference>
<protein>
    <submittedName>
        <fullName evidence="2">Uncharacterized protein</fullName>
    </submittedName>
</protein>
<comment type="similarity">
    <text evidence="1">Belongs to the small GTPase superfamily. Rab family.</text>
</comment>
<dbReference type="InterPro" id="IPR050209">
    <property type="entry name" value="Rab_GTPases_membrane_traffic"/>
</dbReference>
<dbReference type="PRINTS" id="PR00449">
    <property type="entry name" value="RASTRNSFRMNG"/>
</dbReference>
<gene>
    <name evidence="2" type="ORF">G4B88_021153</name>
</gene>
<keyword evidence="3" id="KW-1185">Reference proteome</keyword>
<dbReference type="GO" id="GO:0003924">
    <property type="term" value="F:GTPase activity"/>
    <property type="evidence" value="ECO:0007669"/>
    <property type="project" value="InterPro"/>
</dbReference>
<dbReference type="SMART" id="SM00173">
    <property type="entry name" value="RAS"/>
    <property type="match status" value="1"/>
</dbReference>
<dbReference type="GO" id="GO:0005525">
    <property type="term" value="F:GTP binding"/>
    <property type="evidence" value="ECO:0007669"/>
    <property type="project" value="InterPro"/>
</dbReference>
<dbReference type="PROSITE" id="PS51419">
    <property type="entry name" value="RAB"/>
    <property type="match status" value="1"/>
</dbReference>
<comment type="caution">
    <text evidence="2">The sequence shown here is derived from an EMBL/GenBank/DDBJ whole genome shotgun (WGS) entry which is preliminary data.</text>
</comment>
<dbReference type="SUPFAM" id="SSF52540">
    <property type="entry name" value="P-loop containing nucleoside triphosphate hydrolases"/>
    <property type="match status" value="1"/>
</dbReference>
<name>A0A7J6HYM4_CANSA</name>
<dbReference type="PROSITE" id="PS51421">
    <property type="entry name" value="RAS"/>
    <property type="match status" value="1"/>
</dbReference>
<dbReference type="FunFam" id="3.40.50.300:FF:003004">
    <property type="entry name" value="ras-related protein Rab-39B-like isoform X2"/>
    <property type="match status" value="1"/>
</dbReference>
<dbReference type="FunFam" id="3.40.50.300:FF:001447">
    <property type="entry name" value="Ras-related protein Rab-1B"/>
    <property type="match status" value="1"/>
</dbReference>
<accession>A0A7J6HYM4</accession>
<evidence type="ECO:0000313" key="3">
    <source>
        <dbReference type="Proteomes" id="UP000583929"/>
    </source>
</evidence>
<dbReference type="NCBIfam" id="TIGR00231">
    <property type="entry name" value="small_GTP"/>
    <property type="match status" value="2"/>
</dbReference>
<dbReference type="InterPro" id="IPR027417">
    <property type="entry name" value="P-loop_NTPase"/>
</dbReference>